<evidence type="ECO:0000313" key="2">
    <source>
        <dbReference type="Proteomes" id="UP000590524"/>
    </source>
</evidence>
<accession>A0A7W6LQI8</accession>
<comment type="caution">
    <text evidence="1">The sequence shown here is derived from an EMBL/GenBank/DDBJ whole genome shotgun (WGS) entry which is preliminary data.</text>
</comment>
<keyword evidence="2" id="KW-1185">Reference proteome</keyword>
<evidence type="ECO:0008006" key="3">
    <source>
        <dbReference type="Google" id="ProtNLM"/>
    </source>
</evidence>
<evidence type="ECO:0000313" key="1">
    <source>
        <dbReference type="EMBL" id="MBB4148639.1"/>
    </source>
</evidence>
<gene>
    <name evidence="1" type="ORF">GGQ90_002423</name>
</gene>
<proteinExistence type="predicted"/>
<organism evidence="1 2">
    <name type="scientific">Sphingobium scionense</name>
    <dbReference type="NCBI Taxonomy" id="1404341"/>
    <lineage>
        <taxon>Bacteria</taxon>
        <taxon>Pseudomonadati</taxon>
        <taxon>Pseudomonadota</taxon>
        <taxon>Alphaproteobacteria</taxon>
        <taxon>Sphingomonadales</taxon>
        <taxon>Sphingomonadaceae</taxon>
        <taxon>Sphingobium</taxon>
    </lineage>
</organism>
<name>A0A7W6LQI8_9SPHN</name>
<sequence length="74" mass="7905">MFGAVAAVALQKFGGEFGATERLGRLLTAIGTLVRRPRHDSLLAATIAARGPERGNAFAYRKASKLHAAMHAMR</sequence>
<dbReference type="Proteomes" id="UP000590524">
    <property type="component" value="Unassembled WGS sequence"/>
</dbReference>
<protein>
    <recommendedName>
        <fullName evidence="3">Transposase</fullName>
    </recommendedName>
</protein>
<dbReference type="AlphaFoldDB" id="A0A7W6LQI8"/>
<reference evidence="1 2" key="1">
    <citation type="submission" date="2020-08" db="EMBL/GenBank/DDBJ databases">
        <title>Genomic Encyclopedia of Type Strains, Phase IV (KMG-IV): sequencing the most valuable type-strain genomes for metagenomic binning, comparative biology and taxonomic classification.</title>
        <authorList>
            <person name="Goeker M."/>
        </authorList>
    </citation>
    <scope>NUCLEOTIDE SEQUENCE [LARGE SCALE GENOMIC DNA]</scope>
    <source>
        <strain evidence="1 2">DSM 19371</strain>
    </source>
</reference>
<dbReference type="EMBL" id="JACIEU010000009">
    <property type="protein sequence ID" value="MBB4148639.1"/>
    <property type="molecule type" value="Genomic_DNA"/>
</dbReference>